<evidence type="ECO:0000313" key="6">
    <source>
        <dbReference type="Proteomes" id="UP001295423"/>
    </source>
</evidence>
<dbReference type="PIRSF" id="PIRSF000521">
    <property type="entry name" value="Transaminase_4ab_Lys_Orn"/>
    <property type="match status" value="1"/>
</dbReference>
<dbReference type="InterPro" id="IPR015421">
    <property type="entry name" value="PyrdxlP-dep_Trfase_major"/>
</dbReference>
<dbReference type="AlphaFoldDB" id="A0AAD2CQ64"/>
<name>A0AAD2CQ64_9STRA</name>
<dbReference type="GO" id="GO:0030170">
    <property type="term" value="F:pyridoxal phosphate binding"/>
    <property type="evidence" value="ECO:0007669"/>
    <property type="project" value="InterPro"/>
</dbReference>
<protein>
    <submittedName>
        <fullName evidence="5">Uncharacterized protein</fullName>
    </submittedName>
</protein>
<dbReference type="Pfam" id="PF00202">
    <property type="entry name" value="Aminotran_3"/>
    <property type="match status" value="1"/>
</dbReference>
<dbReference type="Gene3D" id="3.40.640.10">
    <property type="entry name" value="Type I PLP-dependent aspartate aminotransferase-like (Major domain)"/>
    <property type="match status" value="1"/>
</dbReference>
<dbReference type="Gene3D" id="3.90.1150.10">
    <property type="entry name" value="Aspartate Aminotransferase, domain 1"/>
    <property type="match status" value="1"/>
</dbReference>
<evidence type="ECO:0000256" key="4">
    <source>
        <dbReference type="SAM" id="MobiDB-lite"/>
    </source>
</evidence>
<reference evidence="5" key="1">
    <citation type="submission" date="2023-08" db="EMBL/GenBank/DDBJ databases">
        <authorList>
            <person name="Audoor S."/>
            <person name="Bilcke G."/>
        </authorList>
    </citation>
    <scope>NUCLEOTIDE SEQUENCE</scope>
</reference>
<dbReference type="PANTHER" id="PTHR45688:SF13">
    <property type="entry name" value="ALANINE--GLYOXYLATE AMINOTRANSFERASE 2-LIKE"/>
    <property type="match status" value="1"/>
</dbReference>
<dbReference type="InterPro" id="IPR015422">
    <property type="entry name" value="PyrdxlP-dep_Trfase_small"/>
</dbReference>
<dbReference type="InterPro" id="IPR049704">
    <property type="entry name" value="Aminotrans_3_PPA_site"/>
</dbReference>
<dbReference type="CDD" id="cd00610">
    <property type="entry name" value="OAT_like"/>
    <property type="match status" value="1"/>
</dbReference>
<dbReference type="GO" id="GO:0005739">
    <property type="term" value="C:mitochondrion"/>
    <property type="evidence" value="ECO:0007669"/>
    <property type="project" value="TreeGrafter"/>
</dbReference>
<dbReference type="PANTHER" id="PTHR45688">
    <property type="match status" value="1"/>
</dbReference>
<evidence type="ECO:0000256" key="2">
    <source>
        <dbReference type="ARBA" id="ARBA00022898"/>
    </source>
</evidence>
<keyword evidence="6" id="KW-1185">Reference proteome</keyword>
<dbReference type="InterPro" id="IPR015424">
    <property type="entry name" value="PyrdxlP-dep_Trfase"/>
</dbReference>
<comment type="similarity">
    <text evidence="1 3">Belongs to the class-III pyridoxal-phosphate-dependent aminotransferase family.</text>
</comment>
<evidence type="ECO:0000256" key="3">
    <source>
        <dbReference type="RuleBase" id="RU003560"/>
    </source>
</evidence>
<sequence length="503" mass="54823">MKPSDIYTSLPALAFTATAILVVLHERSKKKNGSTKKESPPSAKPMTREEVLELRQKHFMKSVSISYANSGGLMIMGGTGSRLIDDEGTPYLDTRNNVAHVGHGNSEVVKAIQTQVSVLNTNTRYLHPNAVELAKKLADKLPDPLEVVVFVNSGSEANDLALRLARAHTGSKNTIVVERAYHGHTLSILEVSPYKYEYSKEFKMVPNGQYGTPGKHIYKVPCPDIYRGNYRNPDTAGEVYSAYVKDACKHYQKTGETVGAFFIEGGMSVAGVILPPTNYLRRSVEAVRAAGGVYIADEVQTGFGRLGSSYWAFQHGAEEVVPDIVTVGKPFGNGMPLAAVITTREIADSFQAMGVEYFNTFGGNPVCCAAGLAVLDVVDKKGLQKHALEVGAYLKSLFLELKEETELVGDVRGSGLFIGIELVRDSKTLEPATAETSFICTQLKDKYKILTSIDGADDNVIVVKPPMVFSKIDAAFFVNCFKRAMKELEAMGDEVLQMKKTPT</sequence>
<keyword evidence="2 3" id="KW-0663">Pyridoxal phosphate</keyword>
<evidence type="ECO:0000256" key="1">
    <source>
        <dbReference type="ARBA" id="ARBA00008954"/>
    </source>
</evidence>
<dbReference type="InterPro" id="IPR005814">
    <property type="entry name" value="Aminotrans_3"/>
</dbReference>
<proteinExistence type="inferred from homology"/>
<dbReference type="SUPFAM" id="SSF53383">
    <property type="entry name" value="PLP-dependent transferases"/>
    <property type="match status" value="1"/>
</dbReference>
<organism evidence="5 6">
    <name type="scientific">Cylindrotheca closterium</name>
    <dbReference type="NCBI Taxonomy" id="2856"/>
    <lineage>
        <taxon>Eukaryota</taxon>
        <taxon>Sar</taxon>
        <taxon>Stramenopiles</taxon>
        <taxon>Ochrophyta</taxon>
        <taxon>Bacillariophyta</taxon>
        <taxon>Bacillariophyceae</taxon>
        <taxon>Bacillariophycidae</taxon>
        <taxon>Bacillariales</taxon>
        <taxon>Bacillariaceae</taxon>
        <taxon>Cylindrotheca</taxon>
    </lineage>
</organism>
<dbReference type="GO" id="GO:0008483">
    <property type="term" value="F:transaminase activity"/>
    <property type="evidence" value="ECO:0007669"/>
    <property type="project" value="InterPro"/>
</dbReference>
<dbReference type="PROSITE" id="PS00600">
    <property type="entry name" value="AA_TRANSFER_CLASS_3"/>
    <property type="match status" value="1"/>
</dbReference>
<evidence type="ECO:0000313" key="5">
    <source>
        <dbReference type="EMBL" id="CAJ1936652.1"/>
    </source>
</evidence>
<dbReference type="Proteomes" id="UP001295423">
    <property type="component" value="Unassembled WGS sequence"/>
</dbReference>
<comment type="caution">
    <text evidence="5">The sequence shown here is derived from an EMBL/GenBank/DDBJ whole genome shotgun (WGS) entry which is preliminary data.</text>
</comment>
<gene>
    <name evidence="5" type="ORF">CYCCA115_LOCUS5299</name>
</gene>
<accession>A0AAD2CQ64</accession>
<feature type="region of interest" description="Disordered" evidence="4">
    <location>
        <begin position="28"/>
        <end position="48"/>
    </location>
</feature>
<dbReference type="EMBL" id="CAKOGP040000557">
    <property type="protein sequence ID" value="CAJ1936652.1"/>
    <property type="molecule type" value="Genomic_DNA"/>
</dbReference>